<evidence type="ECO:0000256" key="3">
    <source>
        <dbReference type="ARBA" id="ARBA00022912"/>
    </source>
</evidence>
<protein>
    <recommendedName>
        <fullName evidence="1">protein-tyrosine-phosphatase</fullName>
        <ecNumber evidence="1">3.1.3.48</ecNumber>
    </recommendedName>
</protein>
<dbReference type="SMART" id="SM00194">
    <property type="entry name" value="PTPc"/>
    <property type="match status" value="1"/>
</dbReference>
<dbReference type="Pfam" id="PF00102">
    <property type="entry name" value="Y_phosphatase"/>
    <property type="match status" value="1"/>
</dbReference>
<dbReference type="EC" id="3.1.3.48" evidence="1"/>
<keyword evidence="6" id="KW-1185">Reference proteome</keyword>
<reference evidence="5 6" key="1">
    <citation type="submission" date="2024-07" db="EMBL/GenBank/DDBJ databases">
        <title>Chromosome-level genome assembly of the water stick insect Ranatra chinensis (Heteroptera: Nepidae).</title>
        <authorList>
            <person name="Liu X."/>
        </authorList>
    </citation>
    <scope>NUCLEOTIDE SEQUENCE [LARGE SCALE GENOMIC DNA]</scope>
    <source>
        <strain evidence="5">Cailab_2021Rc</strain>
        <tissue evidence="5">Muscle</tissue>
    </source>
</reference>
<comment type="caution">
    <text evidence="5">The sequence shown here is derived from an EMBL/GenBank/DDBJ whole genome shotgun (WGS) entry which is preliminary data.</text>
</comment>
<dbReference type="AlphaFoldDB" id="A0ABD0YRT5"/>
<dbReference type="GO" id="GO:0004725">
    <property type="term" value="F:protein tyrosine phosphatase activity"/>
    <property type="evidence" value="ECO:0007669"/>
    <property type="project" value="UniProtKB-EC"/>
</dbReference>
<keyword evidence="2" id="KW-0378">Hydrolase</keyword>
<dbReference type="InterPro" id="IPR047170">
    <property type="entry name" value="PTN12/18/22"/>
</dbReference>
<dbReference type="InterPro" id="IPR000242">
    <property type="entry name" value="PTP_cat"/>
</dbReference>
<evidence type="ECO:0000259" key="4">
    <source>
        <dbReference type="PROSITE" id="PS50055"/>
    </source>
</evidence>
<dbReference type="GO" id="GO:0005737">
    <property type="term" value="C:cytoplasm"/>
    <property type="evidence" value="ECO:0007669"/>
    <property type="project" value="UniProtKB-ARBA"/>
</dbReference>
<evidence type="ECO:0000313" key="5">
    <source>
        <dbReference type="EMBL" id="KAL1130017.1"/>
    </source>
</evidence>
<dbReference type="SUPFAM" id="SSF52799">
    <property type="entry name" value="(Phosphotyrosine protein) phosphatases II"/>
    <property type="match status" value="1"/>
</dbReference>
<gene>
    <name evidence="5" type="ORF">AAG570_012960</name>
</gene>
<dbReference type="PANTHER" id="PTHR45983">
    <property type="entry name" value="TYROSINE PHOSPHATSE N18, PUTATIVE-RELATED"/>
    <property type="match status" value="1"/>
</dbReference>
<dbReference type="Gene3D" id="3.90.190.10">
    <property type="entry name" value="Protein tyrosine phosphatase superfamily"/>
    <property type="match status" value="1"/>
</dbReference>
<feature type="domain" description="Tyrosine-protein phosphatase" evidence="4">
    <location>
        <begin position="33"/>
        <end position="148"/>
    </location>
</feature>
<evidence type="ECO:0000256" key="1">
    <source>
        <dbReference type="ARBA" id="ARBA00013064"/>
    </source>
</evidence>
<organism evidence="5 6">
    <name type="scientific">Ranatra chinensis</name>
    <dbReference type="NCBI Taxonomy" id="642074"/>
    <lineage>
        <taxon>Eukaryota</taxon>
        <taxon>Metazoa</taxon>
        <taxon>Ecdysozoa</taxon>
        <taxon>Arthropoda</taxon>
        <taxon>Hexapoda</taxon>
        <taxon>Insecta</taxon>
        <taxon>Pterygota</taxon>
        <taxon>Neoptera</taxon>
        <taxon>Paraneoptera</taxon>
        <taxon>Hemiptera</taxon>
        <taxon>Heteroptera</taxon>
        <taxon>Panheteroptera</taxon>
        <taxon>Nepomorpha</taxon>
        <taxon>Nepidae</taxon>
        <taxon>Ranatrinae</taxon>
        <taxon>Ranatra</taxon>
    </lineage>
</organism>
<dbReference type="InterPro" id="IPR029021">
    <property type="entry name" value="Prot-tyrosine_phosphatase-like"/>
</dbReference>
<dbReference type="PRINTS" id="PR00700">
    <property type="entry name" value="PRTYPHPHTASE"/>
</dbReference>
<dbReference type="PROSITE" id="PS50055">
    <property type="entry name" value="TYR_PHOSPHATASE_PTP"/>
    <property type="match status" value="1"/>
</dbReference>
<evidence type="ECO:0000313" key="6">
    <source>
        <dbReference type="Proteomes" id="UP001558652"/>
    </source>
</evidence>
<dbReference type="Proteomes" id="UP001558652">
    <property type="component" value="Unassembled WGS sequence"/>
</dbReference>
<dbReference type="EMBL" id="JBFDAA010000008">
    <property type="protein sequence ID" value="KAL1130017.1"/>
    <property type="molecule type" value="Genomic_DNA"/>
</dbReference>
<proteinExistence type="predicted"/>
<name>A0ABD0YRT5_9HEMI</name>
<accession>A0ABD0YRT5</accession>
<keyword evidence="3" id="KW-0904">Protein phosphatase</keyword>
<evidence type="ECO:0000256" key="2">
    <source>
        <dbReference type="ARBA" id="ARBA00022801"/>
    </source>
</evidence>
<dbReference type="PANTHER" id="PTHR45983:SF2">
    <property type="entry name" value="PROTEIN-TYROSINE-PHOSPHATASE"/>
    <property type="match status" value="1"/>
</dbReference>
<sequence length="153" mass="17550">MKDEERTPLRTVLINFLNHIENLESDKYPEENYDSEFQDLKLFSEGVKGLKQYSCIEGEKEVNRKKNRYKDILPFDLSRVILNEYAGIPGSDYINANYIKGSSGSIAYIASQGPLPNTVNDFWRMVVQCEVQVIVMACNEEEAGKVRKSFLIV</sequence>